<evidence type="ECO:0000256" key="4">
    <source>
        <dbReference type="ARBA" id="ARBA00022692"/>
    </source>
</evidence>
<dbReference type="AlphaFoldDB" id="A0A1F5R129"/>
<comment type="similarity">
    <text evidence="2">Belongs to the bacterial sugar transferase family.</text>
</comment>
<dbReference type="NCBIfam" id="TIGR03025">
    <property type="entry name" value="EPS_sugtrans"/>
    <property type="match status" value="1"/>
</dbReference>
<dbReference type="PANTHER" id="PTHR30576">
    <property type="entry name" value="COLANIC BIOSYNTHESIS UDP-GLUCOSE LIPID CARRIER TRANSFERASE"/>
    <property type="match status" value="1"/>
</dbReference>
<reference evidence="9 10" key="1">
    <citation type="journal article" date="2016" name="Nat. Commun.">
        <title>Thousands of microbial genomes shed light on interconnected biogeochemical processes in an aquifer system.</title>
        <authorList>
            <person name="Anantharaman K."/>
            <person name="Brown C.T."/>
            <person name="Hug L.A."/>
            <person name="Sharon I."/>
            <person name="Castelle C.J."/>
            <person name="Probst A.J."/>
            <person name="Thomas B.C."/>
            <person name="Singh A."/>
            <person name="Wilkins M.J."/>
            <person name="Karaoz U."/>
            <person name="Brodie E.L."/>
            <person name="Williams K.H."/>
            <person name="Hubbard S.S."/>
            <person name="Banfield J.F."/>
        </authorList>
    </citation>
    <scope>NUCLEOTIDE SEQUENCE [LARGE SCALE GENOMIC DNA]</scope>
</reference>
<feature type="transmembrane region" description="Helical" evidence="7">
    <location>
        <begin position="84"/>
        <end position="101"/>
    </location>
</feature>
<dbReference type="Pfam" id="PF02397">
    <property type="entry name" value="Bac_transf"/>
    <property type="match status" value="1"/>
</dbReference>
<keyword evidence="3" id="KW-0808">Transferase</keyword>
<name>A0A1F5R129_9BACT</name>
<evidence type="ECO:0000259" key="8">
    <source>
        <dbReference type="Pfam" id="PF02397"/>
    </source>
</evidence>
<evidence type="ECO:0000256" key="2">
    <source>
        <dbReference type="ARBA" id="ARBA00006464"/>
    </source>
</evidence>
<organism evidence="9 10">
    <name type="scientific">Candidatus Edwardsbacteria bacterium GWF2_54_11</name>
    <dbReference type="NCBI Taxonomy" id="1817851"/>
    <lineage>
        <taxon>Bacteria</taxon>
        <taxon>Candidatus Edwardsiibacteriota</taxon>
    </lineage>
</organism>
<dbReference type="GO" id="GO:0016780">
    <property type="term" value="F:phosphotransferase activity, for other substituted phosphate groups"/>
    <property type="evidence" value="ECO:0007669"/>
    <property type="project" value="TreeGrafter"/>
</dbReference>
<accession>A0A1F5R129</accession>
<evidence type="ECO:0000256" key="7">
    <source>
        <dbReference type="SAM" id="Phobius"/>
    </source>
</evidence>
<keyword evidence="5 7" id="KW-1133">Transmembrane helix</keyword>
<keyword evidence="4 7" id="KW-0812">Transmembrane</keyword>
<evidence type="ECO:0000256" key="5">
    <source>
        <dbReference type="ARBA" id="ARBA00022989"/>
    </source>
</evidence>
<comment type="subcellular location">
    <subcellularLocation>
        <location evidence="1">Membrane</location>
        <topology evidence="1">Multi-pass membrane protein</topology>
    </subcellularLocation>
</comment>
<sequence length="471" mass="53387">MTIKKNWKFLYSGMTVLADLLCAWSAVHLSWWLWFDLISFSPVHRPSEHPLKMMVVVVFGTALILGGGYRGIFKKSIDDQWVEIYKTALYSLLITAAWVFATKGYNYSRGFIIAYFLILPAILSLVRLAFYRVRIHLMKSGWGVKNALIIGNSQTARDIIDQLAIHHAFGYKIVGILTENSRDLNFAYRGIKAIGLSQECDRVARQYDVSQVFIPDLSGELTDYNFLIASCRRLNVEVRVVSHQADLLARVAGIYDMAGISLLERRSRPLATLYAVLKRASDILVSGVGLVACSPLFAVIAAVIRLDSPGPVFFKQERVKKGGKPFQLYKFRTMFQGSDGIKDQMSGQNELEGPIFKTRQDPRITRTGRWLRRLSLDELPQLINVFKGEMSLVGPRPPLPSEVEHYQEWHKYRLNGPQGMTGLWQVSGRSELSFEEMVLLDIYYLEYSSPLMDLEILIKTIPAVISARGAY</sequence>
<evidence type="ECO:0000313" key="10">
    <source>
        <dbReference type="Proteomes" id="UP000177230"/>
    </source>
</evidence>
<protein>
    <recommendedName>
        <fullName evidence="8">Bacterial sugar transferase domain-containing protein</fullName>
    </recommendedName>
</protein>
<gene>
    <name evidence="9" type="ORF">A2024_08230</name>
</gene>
<keyword evidence="6 7" id="KW-0472">Membrane</keyword>
<dbReference type="PANTHER" id="PTHR30576:SF10">
    <property type="entry name" value="SLL5057 PROTEIN"/>
    <property type="match status" value="1"/>
</dbReference>
<feature type="domain" description="Bacterial sugar transferase" evidence="8">
    <location>
        <begin position="278"/>
        <end position="465"/>
    </location>
</feature>
<dbReference type="EMBL" id="MFFM01000048">
    <property type="protein sequence ID" value="OGF08155.1"/>
    <property type="molecule type" value="Genomic_DNA"/>
</dbReference>
<dbReference type="Proteomes" id="UP000177230">
    <property type="component" value="Unassembled WGS sequence"/>
</dbReference>
<proteinExistence type="inferred from homology"/>
<feature type="transmembrane region" description="Helical" evidence="7">
    <location>
        <begin position="53"/>
        <end position="72"/>
    </location>
</feature>
<feature type="transmembrane region" description="Helical" evidence="7">
    <location>
        <begin position="283"/>
        <end position="304"/>
    </location>
</feature>
<dbReference type="GO" id="GO:0016020">
    <property type="term" value="C:membrane"/>
    <property type="evidence" value="ECO:0007669"/>
    <property type="project" value="UniProtKB-SubCell"/>
</dbReference>
<feature type="transmembrane region" description="Helical" evidence="7">
    <location>
        <begin position="107"/>
        <end position="130"/>
    </location>
</feature>
<evidence type="ECO:0000313" key="9">
    <source>
        <dbReference type="EMBL" id="OGF08155.1"/>
    </source>
</evidence>
<dbReference type="Pfam" id="PF13727">
    <property type="entry name" value="CoA_binding_3"/>
    <property type="match status" value="1"/>
</dbReference>
<feature type="transmembrane region" description="Helical" evidence="7">
    <location>
        <begin position="9"/>
        <end position="33"/>
    </location>
</feature>
<dbReference type="InterPro" id="IPR003362">
    <property type="entry name" value="Bact_transf"/>
</dbReference>
<evidence type="ECO:0000256" key="6">
    <source>
        <dbReference type="ARBA" id="ARBA00023136"/>
    </source>
</evidence>
<comment type="caution">
    <text evidence="9">The sequence shown here is derived from an EMBL/GenBank/DDBJ whole genome shotgun (WGS) entry which is preliminary data.</text>
</comment>
<evidence type="ECO:0000256" key="1">
    <source>
        <dbReference type="ARBA" id="ARBA00004141"/>
    </source>
</evidence>
<evidence type="ECO:0000256" key="3">
    <source>
        <dbReference type="ARBA" id="ARBA00022679"/>
    </source>
</evidence>
<dbReference type="Gene3D" id="3.40.50.720">
    <property type="entry name" value="NAD(P)-binding Rossmann-like Domain"/>
    <property type="match status" value="1"/>
</dbReference>
<dbReference type="InterPro" id="IPR017475">
    <property type="entry name" value="EPS_sugar_tfrase"/>
</dbReference>